<proteinExistence type="predicted"/>
<feature type="compositionally biased region" description="Acidic residues" evidence="1">
    <location>
        <begin position="163"/>
        <end position="175"/>
    </location>
</feature>
<dbReference type="AlphaFoldDB" id="A0A167TPV1"/>
<dbReference type="InterPro" id="IPR040233">
    <property type="entry name" value="CCD97-like_C"/>
</dbReference>
<gene>
    <name evidence="3" type="ORF">FIBSPDRAFT_769362</name>
</gene>
<accession>A0A167TPV1</accession>
<name>A0A167TPV1_9AGAM</name>
<evidence type="ECO:0000313" key="4">
    <source>
        <dbReference type="Proteomes" id="UP000076532"/>
    </source>
</evidence>
<protein>
    <recommendedName>
        <fullName evidence="2">CCD97-like C-terminal domain-containing protein</fullName>
    </recommendedName>
</protein>
<reference evidence="3 4" key="1">
    <citation type="journal article" date="2016" name="Mol. Biol. Evol.">
        <title>Comparative Genomics of Early-Diverging Mushroom-Forming Fungi Provides Insights into the Origins of Lignocellulose Decay Capabilities.</title>
        <authorList>
            <person name="Nagy L.G."/>
            <person name="Riley R."/>
            <person name="Tritt A."/>
            <person name="Adam C."/>
            <person name="Daum C."/>
            <person name="Floudas D."/>
            <person name="Sun H."/>
            <person name="Yadav J.S."/>
            <person name="Pangilinan J."/>
            <person name="Larsson K.H."/>
            <person name="Matsuura K."/>
            <person name="Barry K."/>
            <person name="Labutti K."/>
            <person name="Kuo R."/>
            <person name="Ohm R.A."/>
            <person name="Bhattacharya S.S."/>
            <person name="Shirouzu T."/>
            <person name="Yoshinaga Y."/>
            <person name="Martin F.M."/>
            <person name="Grigoriev I.V."/>
            <person name="Hibbett D.S."/>
        </authorList>
    </citation>
    <scope>NUCLEOTIDE SEQUENCE [LARGE SCALE GENOMIC DNA]</scope>
    <source>
        <strain evidence="3 4">CBS 109695</strain>
    </source>
</reference>
<evidence type="ECO:0000313" key="3">
    <source>
        <dbReference type="EMBL" id="KZP03159.1"/>
    </source>
</evidence>
<feature type="region of interest" description="Disordered" evidence="1">
    <location>
        <begin position="159"/>
        <end position="192"/>
    </location>
</feature>
<dbReference type="Pfam" id="PF09747">
    <property type="entry name" value="CCD97-like_C"/>
    <property type="match status" value="1"/>
</dbReference>
<evidence type="ECO:0000256" key="1">
    <source>
        <dbReference type="SAM" id="MobiDB-lite"/>
    </source>
</evidence>
<dbReference type="EMBL" id="KV418148">
    <property type="protein sequence ID" value="KZP03159.1"/>
    <property type="molecule type" value="Genomic_DNA"/>
</dbReference>
<feature type="domain" description="CCD97-like C-terminal" evidence="2">
    <location>
        <begin position="150"/>
        <end position="240"/>
    </location>
</feature>
<dbReference type="OrthoDB" id="3345311at2759"/>
<dbReference type="Proteomes" id="UP000076532">
    <property type="component" value="Unassembled WGS sequence"/>
</dbReference>
<sequence>MTSWTPSEAPVFKNPPILSYLQLPETYTPSPASEPIDFLHRHIRHLPPHLLLTFSLITEPKQRTIIPTIRNRRLKYTRATPAPPEFEFLEARNRWPGLWGGRERRGVEEGAEESSWANDQFLQGAKGHVGKLATLLGEYEQEREAERIRTIRRERAANAAFIPEEDSDSDDDEEPCQSSAQASNLKDEDASEAKATFERLVKERFIYGLLEDVDYNAVDWEDQFDADDDREAEERWFDDDSD</sequence>
<feature type="region of interest" description="Disordered" evidence="1">
    <location>
        <begin position="222"/>
        <end position="242"/>
    </location>
</feature>
<dbReference type="STRING" id="436010.A0A167TPV1"/>
<keyword evidence="4" id="KW-1185">Reference proteome</keyword>
<evidence type="ECO:0000259" key="2">
    <source>
        <dbReference type="Pfam" id="PF09747"/>
    </source>
</evidence>
<organism evidence="3 4">
    <name type="scientific">Athelia psychrophila</name>
    <dbReference type="NCBI Taxonomy" id="1759441"/>
    <lineage>
        <taxon>Eukaryota</taxon>
        <taxon>Fungi</taxon>
        <taxon>Dikarya</taxon>
        <taxon>Basidiomycota</taxon>
        <taxon>Agaricomycotina</taxon>
        <taxon>Agaricomycetes</taxon>
        <taxon>Agaricomycetidae</taxon>
        <taxon>Atheliales</taxon>
        <taxon>Atheliaceae</taxon>
        <taxon>Athelia</taxon>
    </lineage>
</organism>